<dbReference type="EMBL" id="CP025791">
    <property type="protein sequence ID" value="AUP80634.1"/>
    <property type="molecule type" value="Genomic_DNA"/>
</dbReference>
<evidence type="ECO:0000313" key="2">
    <source>
        <dbReference type="Proteomes" id="UP000235826"/>
    </source>
</evidence>
<protein>
    <recommendedName>
        <fullName evidence="3">Outer membrane protein beta-barrel domain-containing protein</fullName>
    </recommendedName>
</protein>
<dbReference type="KEGG" id="fek:C1H87_18720"/>
<dbReference type="AlphaFoldDB" id="A0A2K9PUA7"/>
<sequence>MVSQEEDVLWEKNNYDVDDKDNGSNNWANWLTYKKMFSKHHENWSIKYTGFEDVDDDFIIPFTLSYEHNKIKAGILEGLGYKKADIFSLGFGFDGYLVMYPGVYLGLGVGVSPGMETITKINDSKNSRFYINGGLKQGLKIVPWPKLGIVLGVEFFQKLQRSKVYTSEIGWALELGINFK</sequence>
<keyword evidence="2" id="KW-1185">Reference proteome</keyword>
<organism evidence="1 2">
    <name type="scientific">Flavivirga eckloniae</name>
    <dbReference type="NCBI Taxonomy" id="1803846"/>
    <lineage>
        <taxon>Bacteria</taxon>
        <taxon>Pseudomonadati</taxon>
        <taxon>Bacteroidota</taxon>
        <taxon>Flavobacteriia</taxon>
        <taxon>Flavobacteriales</taxon>
        <taxon>Flavobacteriaceae</taxon>
        <taxon>Flavivirga</taxon>
    </lineage>
</organism>
<reference evidence="1 2" key="1">
    <citation type="submission" date="2018-01" db="EMBL/GenBank/DDBJ databases">
        <title>Complete genome sequence of Flavivirga eckloniae ECD14 isolated from seaweed Ecklonia cava.</title>
        <authorList>
            <person name="Lee J.H."/>
            <person name="Baik K.S."/>
            <person name="Seong C.N."/>
        </authorList>
    </citation>
    <scope>NUCLEOTIDE SEQUENCE [LARGE SCALE GENOMIC DNA]</scope>
    <source>
        <strain evidence="1 2">ECD14</strain>
    </source>
</reference>
<proteinExistence type="predicted"/>
<dbReference type="Proteomes" id="UP000235826">
    <property type="component" value="Chromosome"/>
</dbReference>
<evidence type="ECO:0008006" key="3">
    <source>
        <dbReference type="Google" id="ProtNLM"/>
    </source>
</evidence>
<name>A0A2K9PUA7_9FLAO</name>
<evidence type="ECO:0000313" key="1">
    <source>
        <dbReference type="EMBL" id="AUP80634.1"/>
    </source>
</evidence>
<gene>
    <name evidence="1" type="ORF">C1H87_18720</name>
</gene>
<accession>A0A2K9PUA7</accession>